<organism evidence="1 2">
    <name type="scientific">Candidatus Magasanikbacteria bacterium CG_4_9_14_3_um_filter_32_9</name>
    <dbReference type="NCBI Taxonomy" id="1974644"/>
    <lineage>
        <taxon>Bacteria</taxon>
        <taxon>Candidatus Magasanikiibacteriota</taxon>
    </lineage>
</organism>
<evidence type="ECO:0000313" key="1">
    <source>
        <dbReference type="EMBL" id="PJA89598.1"/>
    </source>
</evidence>
<dbReference type="Proteomes" id="UP000230843">
    <property type="component" value="Unassembled WGS sequence"/>
</dbReference>
<comment type="caution">
    <text evidence="1">The sequence shown here is derived from an EMBL/GenBank/DDBJ whole genome shotgun (WGS) entry which is preliminary data.</text>
</comment>
<dbReference type="EMBL" id="PFVJ01000073">
    <property type="protein sequence ID" value="PJA89598.1"/>
    <property type="molecule type" value="Genomic_DNA"/>
</dbReference>
<name>A0A2M7Z625_9BACT</name>
<proteinExistence type="predicted"/>
<dbReference type="AlphaFoldDB" id="A0A2M7Z625"/>
<protein>
    <submittedName>
        <fullName evidence="1">Uncharacterized protein</fullName>
    </submittedName>
</protein>
<sequence>MKFSSKNPLNEALRLMKQCPLCKQDYVAEKAKIVEKQDEAHLVHITCANCENSVLVLLVISRLGISSVGIITDLVLDDVSRFMSKDVISEDDLLNFHELLEKKQSLFIKSLIG</sequence>
<evidence type="ECO:0000313" key="2">
    <source>
        <dbReference type="Proteomes" id="UP000230843"/>
    </source>
</evidence>
<accession>A0A2M7Z625</accession>
<gene>
    <name evidence="1" type="ORF">CO137_03410</name>
</gene>
<reference evidence="2" key="1">
    <citation type="submission" date="2017-09" db="EMBL/GenBank/DDBJ databases">
        <title>Depth-based differentiation of microbial function through sediment-hosted aquifers and enrichment of novel symbionts in the deep terrestrial subsurface.</title>
        <authorList>
            <person name="Probst A.J."/>
            <person name="Ladd B."/>
            <person name="Jarett J.K."/>
            <person name="Geller-Mcgrath D.E."/>
            <person name="Sieber C.M.K."/>
            <person name="Emerson J.B."/>
            <person name="Anantharaman K."/>
            <person name="Thomas B.C."/>
            <person name="Malmstrom R."/>
            <person name="Stieglmeier M."/>
            <person name="Klingl A."/>
            <person name="Woyke T."/>
            <person name="Ryan C.M."/>
            <person name="Banfield J.F."/>
        </authorList>
    </citation>
    <scope>NUCLEOTIDE SEQUENCE [LARGE SCALE GENOMIC DNA]</scope>
</reference>